<keyword evidence="2" id="KW-1133">Transmembrane helix</keyword>
<dbReference type="AlphaFoldDB" id="A0A448ZLJ9"/>
<keyword evidence="2" id="KW-0812">Transmembrane</keyword>
<feature type="compositionally biased region" description="Basic and acidic residues" evidence="1">
    <location>
        <begin position="1"/>
        <end position="10"/>
    </location>
</feature>
<keyword evidence="4" id="KW-1185">Reference proteome</keyword>
<dbReference type="InterPro" id="IPR052941">
    <property type="entry name" value="StomDev_PlantInt_Reg"/>
</dbReference>
<reference evidence="3 4" key="1">
    <citation type="submission" date="2019-01" db="EMBL/GenBank/DDBJ databases">
        <authorList>
            <person name="Ferrante I. M."/>
        </authorList>
    </citation>
    <scope>NUCLEOTIDE SEQUENCE [LARGE SCALE GENOMIC DNA]</scope>
    <source>
        <strain evidence="3 4">B856</strain>
    </source>
</reference>
<evidence type="ECO:0000256" key="2">
    <source>
        <dbReference type="SAM" id="Phobius"/>
    </source>
</evidence>
<feature type="transmembrane region" description="Helical" evidence="2">
    <location>
        <begin position="87"/>
        <end position="111"/>
    </location>
</feature>
<dbReference type="PANTHER" id="PTHR48004:SF58">
    <property type="entry name" value="OS01G0162200 PROTEIN"/>
    <property type="match status" value="1"/>
</dbReference>
<evidence type="ECO:0000256" key="1">
    <source>
        <dbReference type="SAM" id="MobiDB-lite"/>
    </source>
</evidence>
<feature type="region of interest" description="Disordered" evidence="1">
    <location>
        <begin position="1"/>
        <end position="77"/>
    </location>
</feature>
<dbReference type="InterPro" id="IPR032675">
    <property type="entry name" value="LRR_dom_sf"/>
</dbReference>
<evidence type="ECO:0000313" key="3">
    <source>
        <dbReference type="EMBL" id="VEU42907.1"/>
    </source>
</evidence>
<dbReference type="PANTHER" id="PTHR48004">
    <property type="entry name" value="OS01G0149700 PROTEIN"/>
    <property type="match status" value="1"/>
</dbReference>
<dbReference type="Pfam" id="PF00560">
    <property type="entry name" value="LRR_1"/>
    <property type="match status" value="3"/>
</dbReference>
<dbReference type="EMBL" id="CAACVS010000493">
    <property type="protein sequence ID" value="VEU42907.1"/>
    <property type="molecule type" value="Genomic_DNA"/>
</dbReference>
<evidence type="ECO:0008006" key="5">
    <source>
        <dbReference type="Google" id="ProtNLM"/>
    </source>
</evidence>
<evidence type="ECO:0000313" key="4">
    <source>
        <dbReference type="Proteomes" id="UP000291116"/>
    </source>
</evidence>
<sequence length="555" mass="59513">MMSIDDEARRAMQGPPTTQSEFLARSMQQSTSGGSNPRQTSMASSGPPSAQYRVSQTPEGIDLESSRIAPEIQSKEGADESTARMRYWVIIFGLLIVICVGAAAIVVPLYVKPQYESDPIVIIQTGAPAPSASVVPNSSPTQAPTPKDVPTLPPTTAAFATFVNQFALEISGSEAFENPDSPQYKAADFIANDAEYAPRLSDKAMLGDLYAASVFYFSTAGEYWFECSQGSDNCPDGISWMSSNVTYCHWSWIGCNDAGRIVDIVFSENKGNNLTGTLTSELGLLTELEQFVAVNDDIKGALPDELGSLTHMTHLILANNSLSGRISDTFLENSPVEVFMLSDNKFKGNIPKSLTLMPSILQIFLRNNRFSGPIPEELGALPHLATLDLAGNRFEGEIPDSIFSPTMENLYLGGNSEITGTLSPAVGSAANLVRLYISGTRISGSLPDDLFTLGHLSELVLSNNTLTGELPESVANLGGTLRLMKLDGNKFSGDMPSAAINSLVVSNVLTFDRNSFTGAISPTTCRRRGDGYHDLQILSVDCAEVTCSCCNNCAL</sequence>
<proteinExistence type="predicted"/>
<dbReference type="SUPFAM" id="SSF52058">
    <property type="entry name" value="L domain-like"/>
    <property type="match status" value="1"/>
</dbReference>
<feature type="compositionally biased region" description="Polar residues" evidence="1">
    <location>
        <begin position="15"/>
        <end position="58"/>
    </location>
</feature>
<dbReference type="InterPro" id="IPR001611">
    <property type="entry name" value="Leu-rich_rpt"/>
</dbReference>
<accession>A0A448ZLJ9</accession>
<name>A0A448ZLJ9_9STRA</name>
<dbReference type="Proteomes" id="UP000291116">
    <property type="component" value="Unassembled WGS sequence"/>
</dbReference>
<gene>
    <name evidence="3" type="ORF">PSNMU_V1.4_AUG-EV-PASAV3_0098980</name>
</gene>
<dbReference type="OrthoDB" id="46005at2759"/>
<organism evidence="3 4">
    <name type="scientific">Pseudo-nitzschia multistriata</name>
    <dbReference type="NCBI Taxonomy" id="183589"/>
    <lineage>
        <taxon>Eukaryota</taxon>
        <taxon>Sar</taxon>
        <taxon>Stramenopiles</taxon>
        <taxon>Ochrophyta</taxon>
        <taxon>Bacillariophyta</taxon>
        <taxon>Bacillariophyceae</taxon>
        <taxon>Bacillariophycidae</taxon>
        <taxon>Bacillariales</taxon>
        <taxon>Bacillariaceae</taxon>
        <taxon>Pseudo-nitzschia</taxon>
    </lineage>
</organism>
<keyword evidence="2" id="KW-0472">Membrane</keyword>
<dbReference type="Gene3D" id="3.80.10.10">
    <property type="entry name" value="Ribonuclease Inhibitor"/>
    <property type="match status" value="3"/>
</dbReference>
<protein>
    <recommendedName>
        <fullName evidence="5">L domain-like protein</fullName>
    </recommendedName>
</protein>